<gene>
    <name evidence="10" type="ORF">F4692_000349</name>
</gene>
<dbReference type="AlphaFoldDB" id="A0A7Y9KQ60"/>
<evidence type="ECO:0000256" key="8">
    <source>
        <dbReference type="SAM" id="MobiDB-lite"/>
    </source>
</evidence>
<dbReference type="Gene3D" id="1.10.3720.10">
    <property type="entry name" value="MetI-like"/>
    <property type="match status" value="1"/>
</dbReference>
<comment type="subcellular location">
    <subcellularLocation>
        <location evidence="1 7">Cell membrane</location>
        <topology evidence="1 7">Multi-pass membrane protein</topology>
    </subcellularLocation>
</comment>
<comment type="similarity">
    <text evidence="7">Belongs to the binding-protein-dependent transport system permease family.</text>
</comment>
<dbReference type="PANTHER" id="PTHR43227">
    <property type="entry name" value="BLL4140 PROTEIN"/>
    <property type="match status" value="1"/>
</dbReference>
<feature type="transmembrane region" description="Helical" evidence="7">
    <location>
        <begin position="104"/>
        <end position="129"/>
    </location>
</feature>
<feature type="domain" description="ABC transmembrane type-1" evidence="9">
    <location>
        <begin position="101"/>
        <end position="317"/>
    </location>
</feature>
<dbReference type="Pfam" id="PF00528">
    <property type="entry name" value="BPD_transp_1"/>
    <property type="match status" value="1"/>
</dbReference>
<feature type="transmembrane region" description="Helical" evidence="7">
    <location>
        <begin position="239"/>
        <end position="258"/>
    </location>
</feature>
<evidence type="ECO:0000256" key="5">
    <source>
        <dbReference type="ARBA" id="ARBA00022989"/>
    </source>
</evidence>
<keyword evidence="5 7" id="KW-1133">Transmembrane helix</keyword>
<evidence type="ECO:0000256" key="7">
    <source>
        <dbReference type="RuleBase" id="RU363032"/>
    </source>
</evidence>
<dbReference type="InterPro" id="IPR035906">
    <property type="entry name" value="MetI-like_sf"/>
</dbReference>
<name>A0A7Y9KQ60_9ACTN</name>
<feature type="transmembrane region" description="Helical" evidence="7">
    <location>
        <begin position="39"/>
        <end position="60"/>
    </location>
</feature>
<keyword evidence="4 7" id="KW-0812">Transmembrane</keyword>
<evidence type="ECO:0000256" key="3">
    <source>
        <dbReference type="ARBA" id="ARBA00022475"/>
    </source>
</evidence>
<dbReference type="PANTHER" id="PTHR43227:SF8">
    <property type="entry name" value="DIACETYLCHITOBIOSE UPTAKE SYSTEM PERMEASE PROTEIN DASB"/>
    <property type="match status" value="1"/>
</dbReference>
<protein>
    <submittedName>
        <fullName evidence="10">N,N'-diacetylchitobiose transport system permease protein</fullName>
    </submittedName>
</protein>
<evidence type="ECO:0000256" key="2">
    <source>
        <dbReference type="ARBA" id="ARBA00022448"/>
    </source>
</evidence>
<dbReference type="EMBL" id="JACCBW010000001">
    <property type="protein sequence ID" value="NYE35245.1"/>
    <property type="molecule type" value="Genomic_DNA"/>
</dbReference>
<dbReference type="CDD" id="cd06261">
    <property type="entry name" value="TM_PBP2"/>
    <property type="match status" value="1"/>
</dbReference>
<keyword evidence="2 7" id="KW-0813">Transport</keyword>
<reference evidence="10 11" key="1">
    <citation type="submission" date="2020-07" db="EMBL/GenBank/DDBJ databases">
        <authorList>
            <person name="Partida-Martinez L."/>
            <person name="Huntemann M."/>
            <person name="Clum A."/>
            <person name="Wang J."/>
            <person name="Palaniappan K."/>
            <person name="Ritter S."/>
            <person name="Chen I.-M."/>
            <person name="Stamatis D."/>
            <person name="Reddy T."/>
            <person name="O'Malley R."/>
            <person name="Daum C."/>
            <person name="Shapiro N."/>
            <person name="Ivanova N."/>
            <person name="Kyrpides N."/>
            <person name="Woyke T."/>
        </authorList>
    </citation>
    <scope>NUCLEOTIDE SEQUENCE [LARGE SCALE GENOMIC DNA]</scope>
    <source>
        <strain evidence="10 11">AT2.17</strain>
    </source>
</reference>
<dbReference type="PROSITE" id="PS50928">
    <property type="entry name" value="ABC_TM1"/>
    <property type="match status" value="1"/>
</dbReference>
<evidence type="ECO:0000256" key="6">
    <source>
        <dbReference type="ARBA" id="ARBA00023136"/>
    </source>
</evidence>
<feature type="transmembrane region" description="Helical" evidence="7">
    <location>
        <begin position="190"/>
        <end position="214"/>
    </location>
</feature>
<dbReference type="SUPFAM" id="SSF161098">
    <property type="entry name" value="MetI-like"/>
    <property type="match status" value="1"/>
</dbReference>
<keyword evidence="11" id="KW-1185">Reference proteome</keyword>
<evidence type="ECO:0000256" key="1">
    <source>
        <dbReference type="ARBA" id="ARBA00004651"/>
    </source>
</evidence>
<evidence type="ECO:0000256" key="4">
    <source>
        <dbReference type="ARBA" id="ARBA00022692"/>
    </source>
</evidence>
<sequence length="329" mass="36065">MTTTSAREEATVSVTGTRTAPVRPARPRRPDRRRAASSLPYLLVAPAVLALGLALGYPLVRQVLLSFQEFGLAQQFGQPPEWVGLANYEQLFTDAYLWRVTLRTIVFCLVNAAATMVLGVGLALVMRAMSTPVRLLAQTGLLLAWAMPVVASLTVWQWLFDTQYGVINYLLTALGGDFEGHGWLLRPLSFYFVATVVVVWMSVPFVAFTVYAALMQVPDELVEAAEIDGAGRAQRLRHVIVPSIRPVLMVVGLLQVIWDLRVFAQIYILQKAGGSATDTNLLGTYIYRLGIGGGDFGTSAAVAIFMLALTVVLTAPYVWSMIRQERTEA</sequence>
<proteinExistence type="inferred from homology"/>
<accession>A0A7Y9KQ60</accession>
<feature type="compositionally biased region" description="Basic and acidic residues" evidence="8">
    <location>
        <begin position="1"/>
        <end position="10"/>
    </location>
</feature>
<dbReference type="GO" id="GO:0005886">
    <property type="term" value="C:plasma membrane"/>
    <property type="evidence" value="ECO:0007669"/>
    <property type="project" value="UniProtKB-SubCell"/>
</dbReference>
<dbReference type="RefSeq" id="WP_179617927.1">
    <property type="nucleotide sequence ID" value="NZ_JACCBW010000001.1"/>
</dbReference>
<feature type="region of interest" description="Disordered" evidence="8">
    <location>
        <begin position="1"/>
        <end position="33"/>
    </location>
</feature>
<reference evidence="10 11" key="2">
    <citation type="submission" date="2020-08" db="EMBL/GenBank/DDBJ databases">
        <title>The Agave Microbiome: Exploring the role of microbial communities in plant adaptations to desert environments.</title>
        <authorList>
            <person name="Partida-Martinez L.P."/>
        </authorList>
    </citation>
    <scope>NUCLEOTIDE SEQUENCE [LARGE SCALE GENOMIC DNA]</scope>
    <source>
        <strain evidence="10 11">AT2.17</strain>
    </source>
</reference>
<dbReference type="InterPro" id="IPR000515">
    <property type="entry name" value="MetI-like"/>
</dbReference>
<organism evidence="10 11">
    <name type="scientific">Nocardioides cavernae</name>
    <dbReference type="NCBI Taxonomy" id="1921566"/>
    <lineage>
        <taxon>Bacteria</taxon>
        <taxon>Bacillati</taxon>
        <taxon>Actinomycetota</taxon>
        <taxon>Actinomycetes</taxon>
        <taxon>Propionibacteriales</taxon>
        <taxon>Nocardioidaceae</taxon>
        <taxon>Nocardioides</taxon>
    </lineage>
</organism>
<keyword evidence="6 7" id="KW-0472">Membrane</keyword>
<dbReference type="InterPro" id="IPR050809">
    <property type="entry name" value="UgpAE/MalFG_permease"/>
</dbReference>
<dbReference type="Proteomes" id="UP000549911">
    <property type="component" value="Unassembled WGS sequence"/>
</dbReference>
<evidence type="ECO:0000313" key="11">
    <source>
        <dbReference type="Proteomes" id="UP000549911"/>
    </source>
</evidence>
<evidence type="ECO:0000313" key="10">
    <source>
        <dbReference type="EMBL" id="NYE35245.1"/>
    </source>
</evidence>
<comment type="caution">
    <text evidence="10">The sequence shown here is derived from an EMBL/GenBank/DDBJ whole genome shotgun (WGS) entry which is preliminary data.</text>
</comment>
<evidence type="ECO:0000259" key="9">
    <source>
        <dbReference type="PROSITE" id="PS50928"/>
    </source>
</evidence>
<feature type="transmembrane region" description="Helical" evidence="7">
    <location>
        <begin position="141"/>
        <end position="160"/>
    </location>
</feature>
<keyword evidence="3" id="KW-1003">Cell membrane</keyword>
<feature type="transmembrane region" description="Helical" evidence="7">
    <location>
        <begin position="296"/>
        <end position="319"/>
    </location>
</feature>
<dbReference type="GO" id="GO:0055085">
    <property type="term" value="P:transmembrane transport"/>
    <property type="evidence" value="ECO:0007669"/>
    <property type="project" value="InterPro"/>
</dbReference>